<sequence>MNNPLKLDEIDRRILRELRRDGRISNAKLAERVGLSATPCWNRVKALEDAGVISGYAALLNQKALGLPDTVLIEVTLDRHDDEMFNRFGEALAQLPEVLEAHLLTGEYDYLIKVAVAGTEGYEEFLRHKLYKLPGLRHSHSTFVLRTLKREPSVEP</sequence>
<dbReference type="GO" id="GO:0043565">
    <property type="term" value="F:sequence-specific DNA binding"/>
    <property type="evidence" value="ECO:0007669"/>
    <property type="project" value="InterPro"/>
</dbReference>
<dbReference type="Pfam" id="PF01037">
    <property type="entry name" value="AsnC_trans_reg"/>
    <property type="match status" value="1"/>
</dbReference>
<evidence type="ECO:0000313" key="1">
    <source>
        <dbReference type="EMBL" id="QBP12449.1"/>
    </source>
</evidence>
<dbReference type="PANTHER" id="PTHR30154">
    <property type="entry name" value="LEUCINE-RESPONSIVE REGULATORY PROTEIN"/>
    <property type="match status" value="1"/>
</dbReference>
<dbReference type="RefSeq" id="WP_008649534.1">
    <property type="nucleotide sequence ID" value="NZ_CP026544.1"/>
</dbReference>
<name>A0A132HQS7_9BURK</name>
<dbReference type="InterPro" id="IPR000485">
    <property type="entry name" value="AsnC-type_HTH_dom"/>
</dbReference>
<dbReference type="SUPFAM" id="SSF54909">
    <property type="entry name" value="Dimeric alpha+beta barrel"/>
    <property type="match status" value="1"/>
</dbReference>
<dbReference type="InterPro" id="IPR036390">
    <property type="entry name" value="WH_DNA-bd_sf"/>
</dbReference>
<dbReference type="CDD" id="cd00090">
    <property type="entry name" value="HTH_ARSR"/>
    <property type="match status" value="1"/>
</dbReference>
<dbReference type="GO" id="GO:0005829">
    <property type="term" value="C:cytosol"/>
    <property type="evidence" value="ECO:0007669"/>
    <property type="project" value="TreeGrafter"/>
</dbReference>
<dbReference type="AlphaFoldDB" id="A0A132HQS7"/>
<protein>
    <submittedName>
        <fullName evidence="1">Lrp/AsnC family transcriptional regulator</fullName>
    </submittedName>
</protein>
<dbReference type="SUPFAM" id="SSF46785">
    <property type="entry name" value="Winged helix' DNA-binding domain"/>
    <property type="match status" value="1"/>
</dbReference>
<dbReference type="EMBL" id="CP037901">
    <property type="protein sequence ID" value="QBP12449.1"/>
    <property type="molecule type" value="Genomic_DNA"/>
</dbReference>
<dbReference type="InterPro" id="IPR011008">
    <property type="entry name" value="Dimeric_a/b-barrel"/>
</dbReference>
<dbReference type="GO" id="GO:0043200">
    <property type="term" value="P:response to amino acid"/>
    <property type="evidence" value="ECO:0007669"/>
    <property type="project" value="TreeGrafter"/>
</dbReference>
<organism evidence="1 2">
    <name type="scientific">Cupriavidus metallidurans</name>
    <dbReference type="NCBI Taxonomy" id="119219"/>
    <lineage>
        <taxon>Bacteria</taxon>
        <taxon>Pseudomonadati</taxon>
        <taxon>Pseudomonadota</taxon>
        <taxon>Betaproteobacteria</taxon>
        <taxon>Burkholderiales</taxon>
        <taxon>Burkholderiaceae</taxon>
        <taxon>Cupriavidus</taxon>
    </lineage>
</organism>
<dbReference type="PROSITE" id="PS50956">
    <property type="entry name" value="HTH_ASNC_2"/>
    <property type="match status" value="1"/>
</dbReference>
<dbReference type="OrthoDB" id="8526125at2"/>
<dbReference type="PANTHER" id="PTHR30154:SF34">
    <property type="entry name" value="TRANSCRIPTIONAL REGULATOR AZLB"/>
    <property type="match status" value="1"/>
</dbReference>
<dbReference type="PRINTS" id="PR00033">
    <property type="entry name" value="HTHASNC"/>
</dbReference>
<dbReference type="Pfam" id="PF13412">
    <property type="entry name" value="HTH_24"/>
    <property type="match status" value="1"/>
</dbReference>
<dbReference type="InterPro" id="IPR019888">
    <property type="entry name" value="Tscrpt_reg_AsnC-like"/>
</dbReference>
<dbReference type="SMART" id="SM00344">
    <property type="entry name" value="HTH_ASNC"/>
    <property type="match status" value="1"/>
</dbReference>
<dbReference type="FunFam" id="1.10.10.10:FF:000186">
    <property type="entry name" value="AsnC family transcriptional regulator"/>
    <property type="match status" value="1"/>
</dbReference>
<dbReference type="InterPro" id="IPR011991">
    <property type="entry name" value="ArsR-like_HTH"/>
</dbReference>
<dbReference type="OMA" id="ECYVLMG"/>
<dbReference type="InterPro" id="IPR036388">
    <property type="entry name" value="WH-like_DNA-bd_sf"/>
</dbReference>
<accession>A0A132HQS7</accession>
<dbReference type="Gene3D" id="3.30.70.920">
    <property type="match status" value="1"/>
</dbReference>
<gene>
    <name evidence="1" type="ORF">DDF84_022195</name>
</gene>
<dbReference type="Gene3D" id="1.10.10.10">
    <property type="entry name" value="Winged helix-like DNA-binding domain superfamily/Winged helix DNA-binding domain"/>
    <property type="match status" value="1"/>
</dbReference>
<dbReference type="GO" id="GO:0006355">
    <property type="term" value="P:regulation of DNA-templated transcription"/>
    <property type="evidence" value="ECO:0007669"/>
    <property type="project" value="UniProtKB-ARBA"/>
</dbReference>
<dbReference type="Proteomes" id="UP000253772">
    <property type="component" value="Chromosome c2"/>
</dbReference>
<reference evidence="1 2" key="1">
    <citation type="submission" date="2019-03" db="EMBL/GenBank/DDBJ databases">
        <title>Comparative insights into the high quality Complete genome sequence of highly metal resistant Cupriavidus metallidurans strain BS1 isolated from a gold-copper mine.</title>
        <authorList>
            <person name="Mazhar H.S."/>
            <person name="Rensing C."/>
        </authorList>
    </citation>
    <scope>NUCLEOTIDE SEQUENCE [LARGE SCALE GENOMIC DNA]</scope>
    <source>
        <strain evidence="1 2">BS1</strain>
    </source>
</reference>
<dbReference type="InterPro" id="IPR019887">
    <property type="entry name" value="Tscrpt_reg_AsnC/Lrp_C"/>
</dbReference>
<evidence type="ECO:0000313" key="2">
    <source>
        <dbReference type="Proteomes" id="UP000253772"/>
    </source>
</evidence>
<proteinExistence type="predicted"/>